<reference evidence="1" key="1">
    <citation type="submission" date="2023-04" db="EMBL/GenBank/DDBJ databases">
        <title>A chromosome-level genome assembly of the parasitoid wasp Eretmocerus hayati.</title>
        <authorList>
            <person name="Zhong Y."/>
            <person name="Liu S."/>
            <person name="Liu Y."/>
        </authorList>
    </citation>
    <scope>NUCLEOTIDE SEQUENCE</scope>
    <source>
        <strain evidence="1">ZJU_SS_LIU_2023</strain>
    </source>
</reference>
<evidence type="ECO:0000313" key="1">
    <source>
        <dbReference type="EMBL" id="KAJ8679749.1"/>
    </source>
</evidence>
<evidence type="ECO:0000313" key="2">
    <source>
        <dbReference type="Proteomes" id="UP001239111"/>
    </source>
</evidence>
<accession>A0ACC2P828</accession>
<name>A0ACC2P828_9HYME</name>
<dbReference type="Proteomes" id="UP001239111">
    <property type="component" value="Chromosome 2"/>
</dbReference>
<keyword evidence="2" id="KW-1185">Reference proteome</keyword>
<organism evidence="1 2">
    <name type="scientific">Eretmocerus hayati</name>
    <dbReference type="NCBI Taxonomy" id="131215"/>
    <lineage>
        <taxon>Eukaryota</taxon>
        <taxon>Metazoa</taxon>
        <taxon>Ecdysozoa</taxon>
        <taxon>Arthropoda</taxon>
        <taxon>Hexapoda</taxon>
        <taxon>Insecta</taxon>
        <taxon>Pterygota</taxon>
        <taxon>Neoptera</taxon>
        <taxon>Endopterygota</taxon>
        <taxon>Hymenoptera</taxon>
        <taxon>Apocrita</taxon>
        <taxon>Proctotrupomorpha</taxon>
        <taxon>Chalcidoidea</taxon>
        <taxon>Aphelinidae</taxon>
        <taxon>Aphelininae</taxon>
        <taxon>Eretmocerus</taxon>
    </lineage>
</organism>
<comment type="caution">
    <text evidence="1">The sequence shown here is derived from an EMBL/GenBank/DDBJ whole genome shotgun (WGS) entry which is preliminary data.</text>
</comment>
<protein>
    <submittedName>
        <fullName evidence="1">Uncharacterized protein</fullName>
    </submittedName>
</protein>
<gene>
    <name evidence="1" type="ORF">QAD02_015536</name>
</gene>
<dbReference type="EMBL" id="CM056742">
    <property type="protein sequence ID" value="KAJ8679749.1"/>
    <property type="molecule type" value="Genomic_DNA"/>
</dbReference>
<sequence length="2201" mass="244339">MQNHIVPANLRKNSPGNAPNEDEYVNETGDRWNFNGEKLHLISCGFEDEWELLEDGQTVSGYGGELWIILAELLNFTMVVHNCTYDTYFSLRHPKNMTDMMLHLEVDALIIPLGYSDREAFDSHDITFALNAYGNRFFMKPDYRFKTTWMLDIFEPDVWAMIVVFYFILSSWSFLVQSVSDMKSSLMKNSVLDHIFYCLGVLFNQGCEFYEIEGNNSIVSLVATLFSWFLITFFSSFIYIFMTKTPLVPPFGNLYNLLHHTDYKILVLNDSDINHALAERSEPLTDDIVKSDRVKIFETYQLMWIAACSKEYRSAVFQDCAIKISDEISCTLDPIGEIYSKISDVGGISKNFPGLEALNYGVIKLYETGVMRYLRIRWYNQNIARVELRPYEPINFEKVYLPCVVYSIAGRFVVTSQGDLHIKSVKQDDGRATYSCLTRHSLTGETRKSEPASLTVSEPSSSQPPKLMQRSQIAISAERDSDVHLTCWTQGNPPPQFTWYRDVNGRSVAVESYGRIQLWGDLLRIRRVDVQDAGRYVCRARNQFGEQQAETHLSVTSKLNARIQPQIQVVNSGQTATMNCSVEGYPIESVEWLHDGLPVLSAQDTRIRLPAPLVLMVGAVGRRDKGMYQCLVRSDKENAQATAELRLGDTVPELQYTFIEQTLRPGPPVSLRCSATGSPPPSFTWLLDGEPLSEIASSHRFAIGQYVDQSGDVISHLNITSATTEDGGLYACIASNTLASVEHKARLNIWGPPYIRLRIGPVRAIAGRDVKISCPYSGYPITSVKWSRGGATLPPDLRHKLDTEGHLTITDVSPDDQGTYTCTVHAGSGQTASREMHVEVQSPPVMGPLSFPPNLQKGSRAQITCSITSGDLPIHFSWLKDGEPLPSSLNIEEKQHDFYSYLVFKDVSSRHSGKYTCIATNKAAKVNETAELQVKVPPQWMHEPQDASSLLGNPLYVHCRATGFPPPQITWLRGHARTSSDFRLLSEFTDGRLTIMQNGTLWTASAGPQHEGHYLCRANNSIGSGLSKVIYVSVNEPARFEFQSKNVTIRRSESVKLDCAVIGDNPINVQWSHNNNRLDTSLHRLSISQIKTDNGLRSQLSISLADRQDSGIYRCTADNDYGRGEHTIYLAVQERPDPPSALEVIEIGSRSIKLSWNKGFDGNSPIREYIIQYQPVSHGILEDEWEPTKTHNISHTPGSFYSSGTSAAQNGITRFEATSEDQEVALVGGLHPAVTYKFRIFAINTIDVSEPTGPVVAKTQEEAPTEPPQNIRVSSAGPGELIISWEPPPKESCNGDLLGYIVTWSEHSSSTSGVNQSKSLNVNGWATNKVQLTGLRNFTKYDITIRAFNSIASGPASISITGTTQEGVPSAPPAKVTCASLTSQSIRVHWETPPAHQHGGIIQGYKVFYRPVPTDNMEISTTGEIKKTTSDDTYLHTLYKFTNYSIRVLAYTGAGDGVLSSPIYCATEEDVPGPPAGIKALALSSDAILVSWLPPLQPNGRVSKYTVYFREAGSSRHNTYTIHEPPSSSSDTLTKELREFNERQLYEFWVTASTTPGEGEATTVVSQKTDSKGNAAPARVASFSQVLKKPVKSSVTLSCIVVGSPTPRPLWTYKNSQVTKSKHHEITSDGHLKIHALEQAVAGNYTCSASNTYGDDSITYTLIVVMPPRAPTLQLQYTTTDSIKLYWNQPDTGGANIQGYVLSYKKDKGGWEEIALSPEHTEFTLTGLKCGSSYVAHLTAQNRVGTGDPSPLISATTKGTAPLVPKERDIIVANATAVRLLLTSWPNGDCPIEYYTVEYRKKTGSDEWSLVTSQATDNLIIRDLKPATWYSLRLTAHNDAGSTQALLDFATTTISGVNIGPLNDLEMDDDSMSASSTYKIFYVLVPLICAIALIISAVVVGYVMLKKNGRGSYLGDILSGQQSTGLGMSSQNQMLNSHHHLSSCMSTVQLKTAERDNRRNHQVYTSSPVKQDNHKPPVDHGSEMYEISPYATFSVPGRDNRSVTTATLDYTMQFKTFGHLENEDINHIDYERTSVDFERWHKQRYFPSIAEAESKMRNNRQGSGSDTSGSPCGECSGPSYRVPVKPCRDAFPRGIESSTESNNEGSPSLGRRRNRQPSGRSSRSSVEDMTLLPPSGFSDSRELIVAAECERDRDTRDWHGQPIGSRHGGSLGRLPIEAVETMLSRHQQRKEQERQEFTIHV</sequence>
<proteinExistence type="predicted"/>